<sequence length="512" mass="57344">MNRKSSRRSRRRSRHHNGSNTNGTSTASSHQGGGNQSQLATAGLPPNPTEYDDGFTASSSNYCAANTSESALADFDSAQKKAGEIQICDQDTFQSNAMTGGASISIMLEHNDDDNVNSDSFKKNYTAMKRCERTYISHLPDDVFFLIFQFLQPADLCCVCCVNRRFRYLASKDSVWLAHARKCVLVQPVAGLSSRMCSVKELCRFAPNWKKGRFKEGFSARHRNRLIPWVRKDENDLWFSSGNVIRCFKTQPRGFPTECRDRNLVGMMEDVSKFTVKKNMVVGGCRDGSVFGWDTTGCPLFHFQNVHRSETHCVDFTDNIVISGARDGTCKIVSLHESSSDGCIVQTFDAGERVWSLEISPCEIMFAAGLAGDFVPAIIWDIESGNRLGDLGVNHRMGAGVLDLMFESPHELLTCGYDTFLRMWDLRTMTCVRQWEEPYDSALYCVTTDGGNSMAVGTARHGMVRLWDKRKSEPVQVYYSHQVNSPVYGLAMDYGHLYLALDKGLNVMNFTI</sequence>
<evidence type="ECO:0000313" key="3">
    <source>
        <dbReference type="Proteomes" id="UP000694888"/>
    </source>
</evidence>
<protein>
    <submittedName>
        <fullName evidence="4">F-box/WD repeat-containing protein 4</fullName>
    </submittedName>
</protein>
<reference evidence="4" key="1">
    <citation type="submission" date="2025-08" db="UniProtKB">
        <authorList>
            <consortium name="RefSeq"/>
        </authorList>
    </citation>
    <scope>IDENTIFICATION</scope>
</reference>
<evidence type="ECO:0000313" key="4">
    <source>
        <dbReference type="RefSeq" id="XP_005093209.1"/>
    </source>
</evidence>
<feature type="region of interest" description="Disordered" evidence="1">
    <location>
        <begin position="1"/>
        <end position="51"/>
    </location>
</feature>
<dbReference type="SMART" id="SM00320">
    <property type="entry name" value="WD40"/>
    <property type="match status" value="5"/>
</dbReference>
<dbReference type="Pfam" id="PF12937">
    <property type="entry name" value="F-box-like"/>
    <property type="match status" value="1"/>
</dbReference>
<feature type="compositionally biased region" description="Low complexity" evidence="1">
    <location>
        <begin position="18"/>
        <end position="30"/>
    </location>
</feature>
<dbReference type="InterPro" id="IPR052301">
    <property type="entry name" value="SCF_F-box/WD-repeat"/>
</dbReference>
<dbReference type="PROSITE" id="PS50181">
    <property type="entry name" value="FBOX"/>
    <property type="match status" value="1"/>
</dbReference>
<gene>
    <name evidence="4" type="primary">LOC101854479</name>
</gene>
<keyword evidence="3" id="KW-1185">Reference proteome</keyword>
<dbReference type="InterPro" id="IPR015943">
    <property type="entry name" value="WD40/YVTN_repeat-like_dom_sf"/>
</dbReference>
<dbReference type="InterPro" id="IPR001810">
    <property type="entry name" value="F-box_dom"/>
</dbReference>
<dbReference type="Gene3D" id="1.20.1280.50">
    <property type="match status" value="1"/>
</dbReference>
<name>A0ABM0JGK2_APLCA</name>
<dbReference type="InterPro" id="IPR036322">
    <property type="entry name" value="WD40_repeat_dom_sf"/>
</dbReference>
<dbReference type="Proteomes" id="UP000694888">
    <property type="component" value="Unplaced"/>
</dbReference>
<feature type="domain" description="F-box" evidence="2">
    <location>
        <begin position="133"/>
        <end position="179"/>
    </location>
</feature>
<dbReference type="InterPro" id="IPR001680">
    <property type="entry name" value="WD40_rpt"/>
</dbReference>
<organism evidence="3 4">
    <name type="scientific">Aplysia californica</name>
    <name type="common">California sea hare</name>
    <dbReference type="NCBI Taxonomy" id="6500"/>
    <lineage>
        <taxon>Eukaryota</taxon>
        <taxon>Metazoa</taxon>
        <taxon>Spiralia</taxon>
        <taxon>Lophotrochozoa</taxon>
        <taxon>Mollusca</taxon>
        <taxon>Gastropoda</taxon>
        <taxon>Heterobranchia</taxon>
        <taxon>Euthyneura</taxon>
        <taxon>Tectipleura</taxon>
        <taxon>Aplysiida</taxon>
        <taxon>Aplysioidea</taxon>
        <taxon>Aplysiidae</taxon>
        <taxon>Aplysia</taxon>
    </lineage>
</organism>
<proteinExistence type="predicted"/>
<dbReference type="SUPFAM" id="SSF81383">
    <property type="entry name" value="F-box domain"/>
    <property type="match status" value="1"/>
</dbReference>
<evidence type="ECO:0000256" key="1">
    <source>
        <dbReference type="SAM" id="MobiDB-lite"/>
    </source>
</evidence>
<dbReference type="RefSeq" id="XP_005093209.1">
    <property type="nucleotide sequence ID" value="XM_005093152.3"/>
</dbReference>
<accession>A0ABM0JGK2</accession>
<dbReference type="GeneID" id="101854479"/>
<dbReference type="PANTHER" id="PTHR14381">
    <property type="entry name" value="DACTYLIN"/>
    <property type="match status" value="1"/>
</dbReference>
<evidence type="ECO:0000259" key="2">
    <source>
        <dbReference type="PROSITE" id="PS50181"/>
    </source>
</evidence>
<dbReference type="Gene3D" id="2.130.10.10">
    <property type="entry name" value="YVTN repeat-like/Quinoprotein amine dehydrogenase"/>
    <property type="match status" value="1"/>
</dbReference>
<dbReference type="PANTHER" id="PTHR14381:SF1">
    <property type="entry name" value="F-BOX_WD REPEAT-CONTAINING PROTEIN 4"/>
    <property type="match status" value="1"/>
</dbReference>
<dbReference type="SUPFAM" id="SSF50978">
    <property type="entry name" value="WD40 repeat-like"/>
    <property type="match status" value="1"/>
</dbReference>
<dbReference type="SMART" id="SM00256">
    <property type="entry name" value="FBOX"/>
    <property type="match status" value="1"/>
</dbReference>
<dbReference type="InterPro" id="IPR036047">
    <property type="entry name" value="F-box-like_dom_sf"/>
</dbReference>
<feature type="compositionally biased region" description="Basic residues" evidence="1">
    <location>
        <begin position="1"/>
        <end position="17"/>
    </location>
</feature>